<dbReference type="AlphaFoldDB" id="A0AAV8TM54"/>
<dbReference type="EMBL" id="JAIWQS010000004">
    <property type="protein sequence ID" value="KAJ8768022.1"/>
    <property type="molecule type" value="Genomic_DNA"/>
</dbReference>
<evidence type="ECO:0000313" key="3">
    <source>
        <dbReference type="Proteomes" id="UP001159364"/>
    </source>
</evidence>
<accession>A0AAV8TM54</accession>
<reference evidence="2 3" key="1">
    <citation type="submission" date="2021-09" db="EMBL/GenBank/DDBJ databases">
        <title>Genomic insights and catalytic innovation underlie evolution of tropane alkaloids biosynthesis.</title>
        <authorList>
            <person name="Wang Y.-J."/>
            <person name="Tian T."/>
            <person name="Huang J.-P."/>
            <person name="Huang S.-X."/>
        </authorList>
    </citation>
    <scope>NUCLEOTIDE SEQUENCE [LARGE SCALE GENOMIC DNA]</scope>
    <source>
        <strain evidence="2">KIB-2018</strain>
        <tissue evidence="2">Leaf</tissue>
    </source>
</reference>
<dbReference type="PANTHER" id="PTHR38386">
    <property type="entry name" value="OS05G0426900 PROTEIN"/>
    <property type="match status" value="1"/>
</dbReference>
<name>A0AAV8TM54_9ROSI</name>
<protein>
    <submittedName>
        <fullName evidence="2">Uncharacterized protein</fullName>
    </submittedName>
</protein>
<keyword evidence="3" id="KW-1185">Reference proteome</keyword>
<dbReference type="Proteomes" id="UP001159364">
    <property type="component" value="Linkage Group LG04"/>
</dbReference>
<gene>
    <name evidence="2" type="ORF">K2173_020962</name>
</gene>
<comment type="caution">
    <text evidence="2">The sequence shown here is derived from an EMBL/GenBank/DDBJ whole genome shotgun (WGS) entry which is preliminary data.</text>
</comment>
<proteinExistence type="predicted"/>
<evidence type="ECO:0000313" key="2">
    <source>
        <dbReference type="EMBL" id="KAJ8768022.1"/>
    </source>
</evidence>
<feature type="compositionally biased region" description="Low complexity" evidence="1">
    <location>
        <begin position="72"/>
        <end position="81"/>
    </location>
</feature>
<feature type="compositionally biased region" description="Basic and acidic residues" evidence="1">
    <location>
        <begin position="47"/>
        <end position="65"/>
    </location>
</feature>
<feature type="region of interest" description="Disordered" evidence="1">
    <location>
        <begin position="26"/>
        <end position="81"/>
    </location>
</feature>
<sequence length="149" mass="16593">MNGYTEISFIGNRNRSKSIDFSEFPAPKTFSPVNPKHLSDGIGFKSTQRDSMPEEGKERNGERFGPKLMRNSSVSSSSLQSAVKRAFSMKRSSSVSERYCRIHDQTVSLTCDEEGEGEGEGDTVARTRSVKKNHSRGRILKACKRLLGL</sequence>
<evidence type="ECO:0000256" key="1">
    <source>
        <dbReference type="SAM" id="MobiDB-lite"/>
    </source>
</evidence>
<organism evidence="2 3">
    <name type="scientific">Erythroxylum novogranatense</name>
    <dbReference type="NCBI Taxonomy" id="1862640"/>
    <lineage>
        <taxon>Eukaryota</taxon>
        <taxon>Viridiplantae</taxon>
        <taxon>Streptophyta</taxon>
        <taxon>Embryophyta</taxon>
        <taxon>Tracheophyta</taxon>
        <taxon>Spermatophyta</taxon>
        <taxon>Magnoliopsida</taxon>
        <taxon>eudicotyledons</taxon>
        <taxon>Gunneridae</taxon>
        <taxon>Pentapetalae</taxon>
        <taxon>rosids</taxon>
        <taxon>fabids</taxon>
        <taxon>Malpighiales</taxon>
        <taxon>Erythroxylaceae</taxon>
        <taxon>Erythroxylum</taxon>
    </lineage>
</organism>
<dbReference type="PANTHER" id="PTHR38386:SF6">
    <property type="entry name" value="OS05G0426900 PROTEIN"/>
    <property type="match status" value="1"/>
</dbReference>